<feature type="domain" description="AMP-binding enzyme C-terminal" evidence="2">
    <location>
        <begin position="429"/>
        <end position="506"/>
    </location>
</feature>
<feature type="domain" description="AMP-dependent synthetase/ligase" evidence="1">
    <location>
        <begin position="27"/>
        <end position="378"/>
    </location>
</feature>
<dbReference type="KEGG" id="sbro:GQF42_14040"/>
<dbReference type="SUPFAM" id="SSF56801">
    <property type="entry name" value="Acetyl-CoA synthetase-like"/>
    <property type="match status" value="1"/>
</dbReference>
<evidence type="ECO:0000259" key="1">
    <source>
        <dbReference type="Pfam" id="PF00501"/>
    </source>
</evidence>
<keyword evidence="4" id="KW-1185">Reference proteome</keyword>
<dbReference type="GO" id="GO:0016878">
    <property type="term" value="F:acid-thiol ligase activity"/>
    <property type="evidence" value="ECO:0007669"/>
    <property type="project" value="UniProtKB-ARBA"/>
</dbReference>
<dbReference type="InterPro" id="IPR042099">
    <property type="entry name" value="ANL_N_sf"/>
</dbReference>
<dbReference type="EMBL" id="CP047020">
    <property type="protein sequence ID" value="QHA04263.1"/>
    <property type="molecule type" value="Genomic_DNA"/>
</dbReference>
<sequence length="524" mass="54701">MGGVATRSRPAFHGTVAATYVTRLIEALEGHADRPALGGAGLGGRVLDHGALLAEVYRIAGVLADAGVCRGCGLACVLGENQAQALLLRTAAHVLGARLTLVVLDASVHGAQHVLRDCRPGLVVHDVPVPDTGVPRLTAAEVLRRAARRQAVAVPVAAREDDVARVAYTGGTTGRPKGVATTFRALAARPGGQGACSAEGRHGPGTFVSVTSLAARSGGRCLEQWRAGGRVEVLSAFDAGRLAEACRRLGPASTYLMPPMIYRLLEDPRTADGIPGLEEISYGAAPVLPRRLRQAVTAWGCRWQQGYGATEAAVITRLTPADHTAAVAGRPWLLGSVGRPVAGVEIEVREVSDAGGPLPAGRVGEVWVRSAARMSGYWMRPDLTAQALRDGWLRTGDLGHLDAEGYLYLDDRIKDMVVVDGDNIYSLPVEAALARHPAVGQAAVVGRPSALTGEEVCAFLVPAPGRGASRSVAAEACAIAARQLAPAHRPTTVWWTERLPLTGNGKVDKRALRARAVAAGTGPD</sequence>
<dbReference type="Proteomes" id="UP000436138">
    <property type="component" value="Chromosome"/>
</dbReference>
<protein>
    <submittedName>
        <fullName evidence="3">AMP-binding protein</fullName>
    </submittedName>
</protein>
<dbReference type="InterPro" id="IPR020845">
    <property type="entry name" value="AMP-binding_CS"/>
</dbReference>
<dbReference type="Pfam" id="PF00501">
    <property type="entry name" value="AMP-binding"/>
    <property type="match status" value="1"/>
</dbReference>
<dbReference type="PROSITE" id="PS00455">
    <property type="entry name" value="AMP_BINDING"/>
    <property type="match status" value="1"/>
</dbReference>
<dbReference type="PANTHER" id="PTHR43767:SF1">
    <property type="entry name" value="NONRIBOSOMAL PEPTIDE SYNTHASE PES1 (EUROFUNG)-RELATED"/>
    <property type="match status" value="1"/>
</dbReference>
<dbReference type="Gene3D" id="3.40.50.12780">
    <property type="entry name" value="N-terminal domain of ligase-like"/>
    <property type="match status" value="1"/>
</dbReference>
<dbReference type="Gene3D" id="3.30.300.30">
    <property type="match status" value="1"/>
</dbReference>
<dbReference type="InterPro" id="IPR045851">
    <property type="entry name" value="AMP-bd_C_sf"/>
</dbReference>
<dbReference type="InterPro" id="IPR050237">
    <property type="entry name" value="ATP-dep_AMP-bd_enzyme"/>
</dbReference>
<proteinExistence type="predicted"/>
<dbReference type="InterPro" id="IPR025110">
    <property type="entry name" value="AMP-bd_C"/>
</dbReference>
<organism evidence="3 4">
    <name type="scientific">Streptomyces broussonetiae</name>
    <dbReference type="NCBI Taxonomy" id="2686304"/>
    <lineage>
        <taxon>Bacteria</taxon>
        <taxon>Bacillati</taxon>
        <taxon>Actinomycetota</taxon>
        <taxon>Actinomycetes</taxon>
        <taxon>Kitasatosporales</taxon>
        <taxon>Streptomycetaceae</taxon>
        <taxon>Streptomyces</taxon>
    </lineage>
</organism>
<evidence type="ECO:0000313" key="3">
    <source>
        <dbReference type="EMBL" id="QHA04263.1"/>
    </source>
</evidence>
<dbReference type="PANTHER" id="PTHR43767">
    <property type="entry name" value="LONG-CHAIN-FATTY-ACID--COA LIGASE"/>
    <property type="match status" value="1"/>
</dbReference>
<reference evidence="3 4" key="1">
    <citation type="submission" date="2019-12" db="EMBL/GenBank/DDBJ databases">
        <title>Streptomyces sp. strain T44 isolated from rhizosphere soil of Broussonetia papyrifera.</title>
        <authorList>
            <person name="Mo P."/>
        </authorList>
    </citation>
    <scope>NUCLEOTIDE SEQUENCE [LARGE SCALE GENOMIC DNA]</scope>
    <source>
        <strain evidence="3 4">T44</strain>
    </source>
</reference>
<evidence type="ECO:0000259" key="2">
    <source>
        <dbReference type="Pfam" id="PF13193"/>
    </source>
</evidence>
<name>A0A6I6MV84_9ACTN</name>
<evidence type="ECO:0000313" key="4">
    <source>
        <dbReference type="Proteomes" id="UP000436138"/>
    </source>
</evidence>
<dbReference type="AlphaFoldDB" id="A0A6I6MV84"/>
<accession>A0A6I6MV84</accession>
<dbReference type="Pfam" id="PF13193">
    <property type="entry name" value="AMP-binding_C"/>
    <property type="match status" value="1"/>
</dbReference>
<gene>
    <name evidence="3" type="ORF">GQF42_14040</name>
</gene>
<dbReference type="InterPro" id="IPR000873">
    <property type="entry name" value="AMP-dep_synth/lig_dom"/>
</dbReference>